<dbReference type="GO" id="GO:0003677">
    <property type="term" value="F:DNA binding"/>
    <property type="evidence" value="ECO:0007669"/>
    <property type="project" value="UniProtKB-KW"/>
</dbReference>
<feature type="domain" description="Zn(2)-C6 fungal-type" evidence="9">
    <location>
        <begin position="49"/>
        <end position="81"/>
    </location>
</feature>
<evidence type="ECO:0000313" key="10">
    <source>
        <dbReference type="EMBL" id="KAK0625518.1"/>
    </source>
</evidence>
<keyword evidence="3" id="KW-0862">Zinc</keyword>
<dbReference type="SMART" id="SM00066">
    <property type="entry name" value="GAL4"/>
    <property type="match status" value="1"/>
</dbReference>
<dbReference type="AlphaFoldDB" id="A0AA39X1H3"/>
<dbReference type="SMART" id="SM00906">
    <property type="entry name" value="Fungal_trans"/>
    <property type="match status" value="1"/>
</dbReference>
<feature type="compositionally biased region" description="Low complexity" evidence="8">
    <location>
        <begin position="20"/>
        <end position="30"/>
    </location>
</feature>
<proteinExistence type="predicted"/>
<keyword evidence="4" id="KW-0805">Transcription regulation</keyword>
<comment type="subcellular location">
    <subcellularLocation>
        <location evidence="1">Nucleus</location>
    </subcellularLocation>
</comment>
<dbReference type="InterPro" id="IPR001138">
    <property type="entry name" value="Zn2Cys6_DnaBD"/>
</dbReference>
<feature type="non-terminal residue" evidence="10">
    <location>
        <position position="1"/>
    </location>
</feature>
<feature type="region of interest" description="Disordered" evidence="8">
    <location>
        <begin position="1"/>
        <end position="39"/>
    </location>
</feature>
<accession>A0AA39X1H3</accession>
<name>A0AA39X1H3_9PEZI</name>
<organism evidence="10 11">
    <name type="scientific">Bombardia bombarda</name>
    <dbReference type="NCBI Taxonomy" id="252184"/>
    <lineage>
        <taxon>Eukaryota</taxon>
        <taxon>Fungi</taxon>
        <taxon>Dikarya</taxon>
        <taxon>Ascomycota</taxon>
        <taxon>Pezizomycotina</taxon>
        <taxon>Sordariomycetes</taxon>
        <taxon>Sordariomycetidae</taxon>
        <taxon>Sordariales</taxon>
        <taxon>Lasiosphaeriaceae</taxon>
        <taxon>Bombardia</taxon>
    </lineage>
</organism>
<keyword evidence="2" id="KW-0479">Metal-binding</keyword>
<evidence type="ECO:0000256" key="7">
    <source>
        <dbReference type="ARBA" id="ARBA00023242"/>
    </source>
</evidence>
<evidence type="ECO:0000256" key="5">
    <source>
        <dbReference type="ARBA" id="ARBA00023125"/>
    </source>
</evidence>
<dbReference type="GO" id="GO:0008270">
    <property type="term" value="F:zinc ion binding"/>
    <property type="evidence" value="ECO:0007669"/>
    <property type="project" value="InterPro"/>
</dbReference>
<feature type="compositionally biased region" description="Polar residues" evidence="8">
    <location>
        <begin position="142"/>
        <end position="155"/>
    </location>
</feature>
<dbReference type="InterPro" id="IPR007219">
    <property type="entry name" value="XnlR_reg_dom"/>
</dbReference>
<dbReference type="GO" id="GO:0005634">
    <property type="term" value="C:nucleus"/>
    <property type="evidence" value="ECO:0007669"/>
    <property type="project" value="UniProtKB-SubCell"/>
</dbReference>
<evidence type="ECO:0000256" key="6">
    <source>
        <dbReference type="ARBA" id="ARBA00023163"/>
    </source>
</evidence>
<dbReference type="PROSITE" id="PS50048">
    <property type="entry name" value="ZN2_CY6_FUNGAL_2"/>
    <property type="match status" value="1"/>
</dbReference>
<dbReference type="Gene3D" id="4.10.240.10">
    <property type="entry name" value="Zn(2)-C6 fungal-type DNA-binding domain"/>
    <property type="match status" value="1"/>
</dbReference>
<keyword evidence="11" id="KW-1185">Reference proteome</keyword>
<keyword evidence="7" id="KW-0539">Nucleus</keyword>
<keyword evidence="5" id="KW-0238">DNA-binding</keyword>
<dbReference type="CDD" id="cd12148">
    <property type="entry name" value="fungal_TF_MHR"/>
    <property type="match status" value="1"/>
</dbReference>
<dbReference type="InterPro" id="IPR051615">
    <property type="entry name" value="Transcr_Regulatory_Elem"/>
</dbReference>
<dbReference type="PANTHER" id="PTHR31313:SF81">
    <property type="entry name" value="TY1 ENHANCER ACTIVATOR"/>
    <property type="match status" value="1"/>
</dbReference>
<evidence type="ECO:0000256" key="3">
    <source>
        <dbReference type="ARBA" id="ARBA00022833"/>
    </source>
</evidence>
<evidence type="ECO:0000256" key="8">
    <source>
        <dbReference type="SAM" id="MobiDB-lite"/>
    </source>
</evidence>
<sequence length="703" mass="78845">MTTTSNPSVKRRSPSEDSSDSSSQDRASPSTYISRQLSKQQIRHRASVACASCRERRIRCVVPEGDSECTQCKRTGAQCIIKNDDERRRRPISKAYMSSLSSRITLLEGMLKERGVLPPPAIHPPKTRQEAQVQEREDSQTHDIPSTAESIQASSPERGAYTSVGSKAGEEIQVTNKLEKTYHPVESYPTESCFIEPALLHDANSRDGDRVRQLLLGAKGNFSFDGTCSRPQFFGSTANGHVYAGSGSLSQISSKEVPEQVLCTVRSIRSICSSTLDYLTACFWAHYDPTLQVVDRSAFEADRDSQNSNFYSEFLHIAILASGYKFADRDREDMKRLALGNWESTLHRETKHTANLELERPGGIPSVQALLLLSNLEYGVGRDTAGWMYSGMAIRLAFDIGLHVKCSSPMITEKERQIRRQVMTACVMFDRRWALLLGRPTSIKIQDIGFELTEESHHSLSSVNSLPPYQGIATDDLKRTDATARQQMVELMSLAARIADLQNTSHSTTDMYAMNELEDNAQLHVVTLDRQLQNWHRRLPGHLTWEPANIKSAPFSFFALHQQYHVCMILLHRPWAKYGPSEMDHELPKSPASIDDDNRVSLSRSICTQHAVRVARVFWQHRQRFDGRKMSSAGIQHAGTSAIALMAELAHGSKGLDHQSNLRYLQVLSAAIYDMSRVYQPAAKMYQLLRSVLADIRANLAVS</sequence>
<evidence type="ECO:0000256" key="1">
    <source>
        <dbReference type="ARBA" id="ARBA00004123"/>
    </source>
</evidence>
<feature type="compositionally biased region" description="Basic and acidic residues" evidence="8">
    <location>
        <begin position="127"/>
        <end position="141"/>
    </location>
</feature>
<dbReference type="PROSITE" id="PS00463">
    <property type="entry name" value="ZN2_CY6_FUNGAL_1"/>
    <property type="match status" value="1"/>
</dbReference>
<feature type="region of interest" description="Disordered" evidence="8">
    <location>
        <begin position="115"/>
        <end position="167"/>
    </location>
</feature>
<evidence type="ECO:0000256" key="4">
    <source>
        <dbReference type="ARBA" id="ARBA00023015"/>
    </source>
</evidence>
<dbReference type="GO" id="GO:0000981">
    <property type="term" value="F:DNA-binding transcription factor activity, RNA polymerase II-specific"/>
    <property type="evidence" value="ECO:0007669"/>
    <property type="project" value="InterPro"/>
</dbReference>
<reference evidence="10" key="1">
    <citation type="submission" date="2023-06" db="EMBL/GenBank/DDBJ databases">
        <title>Genome-scale phylogeny and comparative genomics of the fungal order Sordariales.</title>
        <authorList>
            <consortium name="Lawrence Berkeley National Laboratory"/>
            <person name="Hensen N."/>
            <person name="Bonometti L."/>
            <person name="Westerberg I."/>
            <person name="Brannstrom I.O."/>
            <person name="Guillou S."/>
            <person name="Cros-Aarteil S."/>
            <person name="Calhoun S."/>
            <person name="Haridas S."/>
            <person name="Kuo A."/>
            <person name="Mondo S."/>
            <person name="Pangilinan J."/>
            <person name="Riley R."/>
            <person name="LaButti K."/>
            <person name="Andreopoulos B."/>
            <person name="Lipzen A."/>
            <person name="Chen C."/>
            <person name="Yanf M."/>
            <person name="Daum C."/>
            <person name="Ng V."/>
            <person name="Clum A."/>
            <person name="Steindorff A."/>
            <person name="Ohm R."/>
            <person name="Martin F."/>
            <person name="Silar P."/>
            <person name="Natvig D."/>
            <person name="Lalanne C."/>
            <person name="Gautier V."/>
            <person name="Ament-velasquez S.L."/>
            <person name="Kruys A."/>
            <person name="Hutchinson M.I."/>
            <person name="Powell A.J."/>
            <person name="Barry K."/>
            <person name="Miller A.N."/>
            <person name="Grigoriev I.V."/>
            <person name="Debuchy R."/>
            <person name="Gladieux P."/>
            <person name="Thoren M.H."/>
            <person name="Johannesson H."/>
        </authorList>
    </citation>
    <scope>NUCLEOTIDE SEQUENCE</scope>
    <source>
        <strain evidence="10">SMH3391-2</strain>
    </source>
</reference>
<dbReference type="CDD" id="cd00067">
    <property type="entry name" value="GAL4"/>
    <property type="match status" value="1"/>
</dbReference>
<dbReference type="SUPFAM" id="SSF57701">
    <property type="entry name" value="Zn2/Cys6 DNA-binding domain"/>
    <property type="match status" value="1"/>
</dbReference>
<gene>
    <name evidence="10" type="ORF">B0T17DRAFT_491868</name>
</gene>
<dbReference type="EMBL" id="JAULSR010000003">
    <property type="protein sequence ID" value="KAK0625518.1"/>
    <property type="molecule type" value="Genomic_DNA"/>
</dbReference>
<protein>
    <submittedName>
        <fullName evidence="10">Fungal-specific transcription factor domain-containing protein</fullName>
    </submittedName>
</protein>
<keyword evidence="6" id="KW-0804">Transcription</keyword>
<evidence type="ECO:0000313" key="11">
    <source>
        <dbReference type="Proteomes" id="UP001174934"/>
    </source>
</evidence>
<dbReference type="InterPro" id="IPR036864">
    <property type="entry name" value="Zn2-C6_fun-type_DNA-bd_sf"/>
</dbReference>
<dbReference type="GO" id="GO:0006351">
    <property type="term" value="P:DNA-templated transcription"/>
    <property type="evidence" value="ECO:0007669"/>
    <property type="project" value="InterPro"/>
</dbReference>
<dbReference type="PANTHER" id="PTHR31313">
    <property type="entry name" value="TY1 ENHANCER ACTIVATOR"/>
    <property type="match status" value="1"/>
</dbReference>
<dbReference type="Proteomes" id="UP001174934">
    <property type="component" value="Unassembled WGS sequence"/>
</dbReference>
<evidence type="ECO:0000259" key="9">
    <source>
        <dbReference type="PROSITE" id="PS50048"/>
    </source>
</evidence>
<dbReference type="Pfam" id="PF04082">
    <property type="entry name" value="Fungal_trans"/>
    <property type="match status" value="1"/>
</dbReference>
<evidence type="ECO:0000256" key="2">
    <source>
        <dbReference type="ARBA" id="ARBA00022723"/>
    </source>
</evidence>
<comment type="caution">
    <text evidence="10">The sequence shown here is derived from an EMBL/GenBank/DDBJ whole genome shotgun (WGS) entry which is preliminary data.</text>
</comment>